<evidence type="ECO:0000256" key="9">
    <source>
        <dbReference type="RuleBase" id="RU361205"/>
    </source>
</evidence>
<dbReference type="PANTHER" id="PTHR20941:SF1">
    <property type="entry name" value="FOLIC ACID SYNTHESIS PROTEIN FOL1"/>
    <property type="match status" value="1"/>
</dbReference>
<keyword evidence="7 9" id="KW-0460">Magnesium</keyword>
<dbReference type="InterPro" id="IPR011005">
    <property type="entry name" value="Dihydropteroate_synth-like_sf"/>
</dbReference>
<name>A0A9D1WEG0_9GAMM</name>
<dbReference type="GO" id="GO:0046654">
    <property type="term" value="P:tetrahydrofolate biosynthetic process"/>
    <property type="evidence" value="ECO:0007669"/>
    <property type="project" value="TreeGrafter"/>
</dbReference>
<dbReference type="PANTHER" id="PTHR20941">
    <property type="entry name" value="FOLATE SYNTHESIS PROTEINS"/>
    <property type="match status" value="1"/>
</dbReference>
<evidence type="ECO:0000259" key="10">
    <source>
        <dbReference type="PROSITE" id="PS50972"/>
    </source>
</evidence>
<dbReference type="PROSITE" id="PS00792">
    <property type="entry name" value="DHPS_1"/>
    <property type="match status" value="1"/>
</dbReference>
<evidence type="ECO:0000256" key="3">
    <source>
        <dbReference type="ARBA" id="ARBA00004763"/>
    </source>
</evidence>
<keyword evidence="8 9" id="KW-0289">Folate biosynthesis</keyword>
<proteinExistence type="inferred from homology"/>
<dbReference type="Gene3D" id="3.20.20.20">
    <property type="entry name" value="Dihydropteroate synthase-like"/>
    <property type="match status" value="1"/>
</dbReference>
<dbReference type="NCBIfam" id="TIGR01496">
    <property type="entry name" value="DHPS"/>
    <property type="match status" value="1"/>
</dbReference>
<reference evidence="11" key="1">
    <citation type="journal article" date="2021" name="PeerJ">
        <title>Extensive microbial diversity within the chicken gut microbiome revealed by metagenomics and culture.</title>
        <authorList>
            <person name="Gilroy R."/>
            <person name="Ravi A."/>
            <person name="Getino M."/>
            <person name="Pursley I."/>
            <person name="Horton D.L."/>
            <person name="Alikhan N.F."/>
            <person name="Baker D."/>
            <person name="Gharbi K."/>
            <person name="Hall N."/>
            <person name="Watson M."/>
            <person name="Adriaenssens E.M."/>
            <person name="Foster-Nyarko E."/>
            <person name="Jarju S."/>
            <person name="Secka A."/>
            <person name="Antonio M."/>
            <person name="Oren A."/>
            <person name="Chaudhuri R.R."/>
            <person name="La Ragione R."/>
            <person name="Hildebrand F."/>
            <person name="Pallen M.J."/>
        </authorList>
    </citation>
    <scope>NUCLEOTIDE SEQUENCE</scope>
    <source>
        <strain evidence="11">USASDec5-558</strain>
    </source>
</reference>
<accession>A0A9D1WEG0</accession>
<feature type="domain" description="Pterin-binding" evidence="10">
    <location>
        <begin position="18"/>
        <end position="277"/>
    </location>
</feature>
<evidence type="ECO:0000256" key="2">
    <source>
        <dbReference type="ARBA" id="ARBA00001946"/>
    </source>
</evidence>
<keyword evidence="6 9" id="KW-0479">Metal-binding</keyword>
<dbReference type="Proteomes" id="UP000886829">
    <property type="component" value="Unassembled WGS sequence"/>
</dbReference>
<comment type="catalytic activity">
    <reaction evidence="1">
        <text>(7,8-dihydropterin-6-yl)methyl diphosphate + 4-aminobenzoate = 7,8-dihydropteroate + diphosphate</text>
        <dbReference type="Rhea" id="RHEA:19949"/>
        <dbReference type="ChEBI" id="CHEBI:17836"/>
        <dbReference type="ChEBI" id="CHEBI:17839"/>
        <dbReference type="ChEBI" id="CHEBI:33019"/>
        <dbReference type="ChEBI" id="CHEBI:72950"/>
        <dbReference type="EC" id="2.5.1.15"/>
    </reaction>
</comment>
<organism evidence="11 12">
    <name type="scientific">Candidatus Anaerobiospirillum pullistercoris</name>
    <dbReference type="NCBI Taxonomy" id="2838452"/>
    <lineage>
        <taxon>Bacteria</taxon>
        <taxon>Pseudomonadati</taxon>
        <taxon>Pseudomonadota</taxon>
        <taxon>Gammaproteobacteria</taxon>
        <taxon>Aeromonadales</taxon>
        <taxon>Succinivibrionaceae</taxon>
        <taxon>Anaerobiospirillum</taxon>
    </lineage>
</organism>
<dbReference type="InterPro" id="IPR000489">
    <property type="entry name" value="Pterin-binding_dom"/>
</dbReference>
<dbReference type="InterPro" id="IPR006390">
    <property type="entry name" value="DHP_synth_dom"/>
</dbReference>
<reference evidence="11" key="2">
    <citation type="submission" date="2021-04" db="EMBL/GenBank/DDBJ databases">
        <authorList>
            <person name="Gilroy R."/>
        </authorList>
    </citation>
    <scope>NUCLEOTIDE SEQUENCE</scope>
    <source>
        <strain evidence="11">USASDec5-558</strain>
    </source>
</reference>
<evidence type="ECO:0000313" key="12">
    <source>
        <dbReference type="Proteomes" id="UP000886829"/>
    </source>
</evidence>
<evidence type="ECO:0000256" key="1">
    <source>
        <dbReference type="ARBA" id="ARBA00000012"/>
    </source>
</evidence>
<comment type="cofactor">
    <cofactor evidence="2 9">
        <name>Mg(2+)</name>
        <dbReference type="ChEBI" id="CHEBI:18420"/>
    </cofactor>
</comment>
<dbReference type="PROSITE" id="PS00793">
    <property type="entry name" value="DHPS_2"/>
    <property type="match status" value="1"/>
</dbReference>
<dbReference type="GO" id="GO:0005829">
    <property type="term" value="C:cytosol"/>
    <property type="evidence" value="ECO:0007669"/>
    <property type="project" value="TreeGrafter"/>
</dbReference>
<evidence type="ECO:0000256" key="6">
    <source>
        <dbReference type="ARBA" id="ARBA00022723"/>
    </source>
</evidence>
<dbReference type="AlphaFoldDB" id="A0A9D1WEG0"/>
<dbReference type="SUPFAM" id="SSF51717">
    <property type="entry name" value="Dihydropteroate synthetase-like"/>
    <property type="match status" value="1"/>
</dbReference>
<dbReference type="EC" id="2.5.1.15" evidence="4 9"/>
<gene>
    <name evidence="11" type="primary">folP</name>
    <name evidence="11" type="ORF">H9850_09370</name>
</gene>
<evidence type="ECO:0000256" key="5">
    <source>
        <dbReference type="ARBA" id="ARBA00022679"/>
    </source>
</evidence>
<dbReference type="CDD" id="cd00739">
    <property type="entry name" value="DHPS"/>
    <property type="match status" value="1"/>
</dbReference>
<evidence type="ECO:0000313" key="11">
    <source>
        <dbReference type="EMBL" id="HIX57661.1"/>
    </source>
</evidence>
<comment type="caution">
    <text evidence="11">The sequence shown here is derived from an EMBL/GenBank/DDBJ whole genome shotgun (WGS) entry which is preliminary data.</text>
</comment>
<sequence length="286" mass="30958">MRSNLFKARDRVLDVSTPQIMGILNVTPDSFSDGGSYTSLGAAVEQAQRMYDEGAAIIDIGGESTRPGADPVTLEMELERVVPVVEAVSKHCPEALISVDTSSPEVMTESVKIGAHIWNDIRALTRPHAVETAAALGVGVCLMHMQGTPQNMQDNPHYDDQQGGVVGTVKSFLHARAQECLQAGIDAQSIMLDPGFGFGKTIEENYILLNHIAELTQDTDFFLMAALSRKSMIGKITGQEIPAERVCGSVVAGFYALEKGAHFLRVHDVAATVEATKIFQALRLYR</sequence>
<evidence type="ECO:0000256" key="8">
    <source>
        <dbReference type="ARBA" id="ARBA00022909"/>
    </source>
</evidence>
<dbReference type="InterPro" id="IPR045031">
    <property type="entry name" value="DHP_synth-like"/>
</dbReference>
<evidence type="ECO:0000256" key="4">
    <source>
        <dbReference type="ARBA" id="ARBA00012458"/>
    </source>
</evidence>
<comment type="similarity">
    <text evidence="9">Belongs to the DHPS family.</text>
</comment>
<comment type="pathway">
    <text evidence="3 9">Cofactor biosynthesis; tetrahydrofolate biosynthesis; 7,8-dihydrofolate from 2-amino-4-hydroxy-6-hydroxymethyl-7,8-dihydropteridine diphosphate and 4-aminobenzoate: step 1/2.</text>
</comment>
<comment type="function">
    <text evidence="9">Catalyzes the condensation of para-aminobenzoate (pABA) with 6-hydroxymethyl-7,8-dihydropterin diphosphate (DHPt-PP) to form 7,8-dihydropteroate (H2Pte), the immediate precursor of folate derivatives.</text>
</comment>
<evidence type="ECO:0000256" key="7">
    <source>
        <dbReference type="ARBA" id="ARBA00022842"/>
    </source>
</evidence>
<protein>
    <recommendedName>
        <fullName evidence="4 9">Dihydropteroate synthase</fullName>
        <shortName evidence="9">DHPS</shortName>
        <ecNumber evidence="4 9">2.5.1.15</ecNumber>
    </recommendedName>
    <alternativeName>
        <fullName evidence="9">Dihydropteroate pyrophosphorylase</fullName>
    </alternativeName>
</protein>
<dbReference type="Pfam" id="PF00809">
    <property type="entry name" value="Pterin_bind"/>
    <property type="match status" value="1"/>
</dbReference>
<dbReference type="GO" id="GO:0046872">
    <property type="term" value="F:metal ion binding"/>
    <property type="evidence" value="ECO:0007669"/>
    <property type="project" value="UniProtKB-KW"/>
</dbReference>
<dbReference type="GO" id="GO:0046656">
    <property type="term" value="P:folic acid biosynthetic process"/>
    <property type="evidence" value="ECO:0007669"/>
    <property type="project" value="UniProtKB-KW"/>
</dbReference>
<dbReference type="GO" id="GO:0004156">
    <property type="term" value="F:dihydropteroate synthase activity"/>
    <property type="evidence" value="ECO:0007669"/>
    <property type="project" value="UniProtKB-EC"/>
</dbReference>
<keyword evidence="5 9" id="KW-0808">Transferase</keyword>
<dbReference type="EMBL" id="DXEV01000184">
    <property type="protein sequence ID" value="HIX57661.1"/>
    <property type="molecule type" value="Genomic_DNA"/>
</dbReference>
<dbReference type="PROSITE" id="PS50972">
    <property type="entry name" value="PTERIN_BINDING"/>
    <property type="match status" value="1"/>
</dbReference>